<evidence type="ECO:0000256" key="1">
    <source>
        <dbReference type="ARBA" id="ARBA00004651"/>
    </source>
</evidence>
<dbReference type="Proteomes" id="UP000003544">
    <property type="component" value="Unassembled WGS sequence"/>
</dbReference>
<dbReference type="Pfam" id="PF01925">
    <property type="entry name" value="TauE"/>
    <property type="match status" value="1"/>
</dbReference>
<comment type="similarity">
    <text evidence="2 8">Belongs to the 4-toluene sulfonate uptake permease (TSUP) (TC 2.A.102) family.</text>
</comment>
<evidence type="ECO:0000256" key="8">
    <source>
        <dbReference type="RuleBase" id="RU363041"/>
    </source>
</evidence>
<dbReference type="eggNOG" id="COG0730">
    <property type="taxonomic scope" value="Bacteria"/>
</dbReference>
<dbReference type="RefSeq" id="WP_007145616.1">
    <property type="nucleotide sequence ID" value="NZ_AFIG01000001.1"/>
</dbReference>
<keyword evidence="3" id="KW-0813">Transport</keyword>
<comment type="caution">
    <text evidence="9">The sequence shown here is derived from an EMBL/GenBank/DDBJ whole genome shotgun (WGS) entry which is preliminary data.</text>
</comment>
<dbReference type="PANTHER" id="PTHR30269">
    <property type="entry name" value="TRANSMEMBRANE PROTEIN YFCA"/>
    <property type="match status" value="1"/>
</dbReference>
<dbReference type="STRING" id="1026882.MAMP_02724"/>
<feature type="transmembrane region" description="Helical" evidence="8">
    <location>
        <begin position="174"/>
        <end position="193"/>
    </location>
</feature>
<feature type="transmembrane region" description="Helical" evidence="8">
    <location>
        <begin position="104"/>
        <end position="122"/>
    </location>
</feature>
<dbReference type="GO" id="GO:0005886">
    <property type="term" value="C:plasma membrane"/>
    <property type="evidence" value="ECO:0007669"/>
    <property type="project" value="UniProtKB-SubCell"/>
</dbReference>
<feature type="transmembrane region" description="Helical" evidence="8">
    <location>
        <begin position="72"/>
        <end position="92"/>
    </location>
</feature>
<proteinExistence type="inferred from homology"/>
<keyword evidence="4 8" id="KW-1003">Cell membrane</keyword>
<evidence type="ECO:0000256" key="4">
    <source>
        <dbReference type="ARBA" id="ARBA00022475"/>
    </source>
</evidence>
<keyword evidence="5 8" id="KW-0812">Transmembrane</keyword>
<evidence type="ECO:0000313" key="9">
    <source>
        <dbReference type="EMBL" id="EGL55730.1"/>
    </source>
</evidence>
<dbReference type="EMBL" id="AFIG01000001">
    <property type="protein sequence ID" value="EGL55730.1"/>
    <property type="molecule type" value="Genomic_DNA"/>
</dbReference>
<keyword evidence="10" id="KW-1185">Reference proteome</keyword>
<feature type="transmembrane region" description="Helical" evidence="8">
    <location>
        <begin position="200"/>
        <end position="220"/>
    </location>
</feature>
<reference evidence="9 10" key="1">
    <citation type="journal article" date="2011" name="J. Bacteriol.">
        <title>Draft genome sequence of Methylophaga aminisulfidivorans MP T.</title>
        <authorList>
            <person name="Han G.H."/>
            <person name="Kim W."/>
            <person name="Chun J."/>
            <person name="Kim S.W."/>
        </authorList>
    </citation>
    <scope>NUCLEOTIDE SEQUENCE [LARGE SCALE GENOMIC DNA]</scope>
    <source>
        <strain evidence="10">MP(T)</strain>
    </source>
</reference>
<keyword evidence="6 8" id="KW-1133">Transmembrane helix</keyword>
<gene>
    <name evidence="9" type="ORF">MAMP_02724</name>
</gene>
<feature type="transmembrane region" description="Helical" evidence="8">
    <location>
        <begin position="226"/>
        <end position="243"/>
    </location>
</feature>
<feature type="transmembrane region" description="Helical" evidence="8">
    <location>
        <begin position="33"/>
        <end position="60"/>
    </location>
</feature>
<organism evidence="9 10">
    <name type="scientific">Methylophaga aminisulfidivorans MP</name>
    <dbReference type="NCBI Taxonomy" id="1026882"/>
    <lineage>
        <taxon>Bacteria</taxon>
        <taxon>Pseudomonadati</taxon>
        <taxon>Pseudomonadota</taxon>
        <taxon>Gammaproteobacteria</taxon>
        <taxon>Thiotrichales</taxon>
        <taxon>Piscirickettsiaceae</taxon>
        <taxon>Methylophaga</taxon>
    </lineage>
</organism>
<evidence type="ECO:0000256" key="2">
    <source>
        <dbReference type="ARBA" id="ARBA00009142"/>
    </source>
</evidence>
<evidence type="ECO:0000256" key="5">
    <source>
        <dbReference type="ARBA" id="ARBA00022692"/>
    </source>
</evidence>
<evidence type="ECO:0000313" key="10">
    <source>
        <dbReference type="Proteomes" id="UP000003544"/>
    </source>
</evidence>
<keyword evidence="7 8" id="KW-0472">Membrane</keyword>
<evidence type="ECO:0000256" key="3">
    <source>
        <dbReference type="ARBA" id="ARBA00022448"/>
    </source>
</evidence>
<accession>F5SW09</accession>
<comment type="subcellular location">
    <subcellularLocation>
        <location evidence="1 8">Cell membrane</location>
        <topology evidence="1 8">Multi-pass membrane protein</topology>
    </subcellularLocation>
</comment>
<dbReference type="InterPro" id="IPR002781">
    <property type="entry name" value="TM_pro_TauE-like"/>
</dbReference>
<dbReference type="AlphaFoldDB" id="F5SW09"/>
<evidence type="ECO:0000256" key="6">
    <source>
        <dbReference type="ARBA" id="ARBA00022989"/>
    </source>
</evidence>
<name>F5SW09_9GAMM</name>
<sequence length="245" mass="26821">MLDALVIILAGLIGGMLNSIAGGGSFITLPALMLIGFSPITANATGTVALLTGYVASVWHSRHTIRKLPNNLTPYVIASLLGGMCGALILNWSDEKHFDRLLPWLMLLSTLAFVIGPKITLLKTNAIRHQYLQHFLILFAICLYGGYFNGGVGIMLLAGLSIMTNTDIHNSNAIKNLMSVMLTTIASLFYWMADLIDFNLLFMMGISALFGGYLGSRLSYSLSQKNFRVIIIFLGCVMTLIYFNR</sequence>
<dbReference type="InterPro" id="IPR052017">
    <property type="entry name" value="TSUP"/>
</dbReference>
<protein>
    <recommendedName>
        <fullName evidence="8">Probable membrane transporter protein</fullName>
    </recommendedName>
</protein>
<evidence type="ECO:0000256" key="7">
    <source>
        <dbReference type="ARBA" id="ARBA00023136"/>
    </source>
</evidence>
<dbReference type="PANTHER" id="PTHR30269:SF0">
    <property type="entry name" value="MEMBRANE TRANSPORTER PROTEIN YFCA-RELATED"/>
    <property type="match status" value="1"/>
</dbReference>
<feature type="transmembrane region" description="Helical" evidence="8">
    <location>
        <begin position="134"/>
        <end position="162"/>
    </location>
</feature>
<dbReference type="OrthoDB" id="9807082at2"/>